<proteinExistence type="predicted"/>
<organism evidence="5 6">
    <name type="scientific">Pseudomonas sichuanensis</name>
    <dbReference type="NCBI Taxonomy" id="2213015"/>
    <lineage>
        <taxon>Bacteria</taxon>
        <taxon>Pseudomonadati</taxon>
        <taxon>Pseudomonadota</taxon>
        <taxon>Gammaproteobacteria</taxon>
        <taxon>Pseudomonadales</taxon>
        <taxon>Pseudomonadaceae</taxon>
        <taxon>Pseudomonas</taxon>
    </lineage>
</organism>
<dbReference type="EMBL" id="JBDLYL010000007">
    <property type="protein sequence ID" value="MEN8639660.1"/>
    <property type="molecule type" value="Genomic_DNA"/>
</dbReference>
<evidence type="ECO:0000313" key="5">
    <source>
        <dbReference type="EMBL" id="MEN8639660.1"/>
    </source>
</evidence>
<dbReference type="SUPFAM" id="SSF69369">
    <property type="entry name" value="Cloacin translocation domain"/>
    <property type="match status" value="1"/>
</dbReference>
<protein>
    <submittedName>
        <fullName evidence="5">S-type pyocin domain-containing protein</fullName>
    </submittedName>
</protein>
<dbReference type="InterPro" id="IPR036302">
    <property type="entry name" value="Pyosin/cloacin_T_dom_sf"/>
</dbReference>
<evidence type="ECO:0000259" key="4">
    <source>
        <dbReference type="Pfam" id="PF06958"/>
    </source>
</evidence>
<keyword evidence="2" id="KW-0044">Antibiotic</keyword>
<feature type="domain" description="Pyosin/cloacin translocation" evidence="4">
    <location>
        <begin position="302"/>
        <end position="431"/>
    </location>
</feature>
<comment type="caution">
    <text evidence="5">The sequence shown here is derived from an EMBL/GenBank/DDBJ whole genome shotgun (WGS) entry which is preliminary data.</text>
</comment>
<dbReference type="Proteomes" id="UP001424532">
    <property type="component" value="Unassembled WGS sequence"/>
</dbReference>
<dbReference type="RefSeq" id="WP_347149609.1">
    <property type="nucleotide sequence ID" value="NZ_JBDLYL010000007.1"/>
</dbReference>
<keyword evidence="1" id="KW-0929">Antimicrobial</keyword>
<keyword evidence="6" id="KW-1185">Reference proteome</keyword>
<evidence type="ECO:0000256" key="3">
    <source>
        <dbReference type="ARBA" id="ARBA00023048"/>
    </source>
</evidence>
<evidence type="ECO:0000256" key="1">
    <source>
        <dbReference type="ARBA" id="ARBA00022529"/>
    </source>
</evidence>
<reference evidence="5 6" key="1">
    <citation type="submission" date="2024-05" db="EMBL/GenBank/DDBJ databases">
        <title>Sequence of Lycoming College course isolates.</title>
        <authorList>
            <person name="Reigle C.A."/>
            <person name="Newman J.D."/>
        </authorList>
    </citation>
    <scope>NUCLEOTIDE SEQUENCE [LARGE SCALE GENOMIC DNA]</scope>
    <source>
        <strain evidence="5 6">CAR-09</strain>
    </source>
</reference>
<gene>
    <name evidence="5" type="ORF">ABFE88_08370</name>
</gene>
<name>A0ABV0DCZ7_9PSED</name>
<dbReference type="InterPro" id="IPR016128">
    <property type="entry name" value="Pyosin/cloacin_T_dom"/>
</dbReference>
<dbReference type="Pfam" id="PF06958">
    <property type="entry name" value="Pyocin_S"/>
    <property type="match status" value="1"/>
</dbReference>
<evidence type="ECO:0000256" key="2">
    <source>
        <dbReference type="ARBA" id="ARBA00023022"/>
    </source>
</evidence>
<sequence>MPSRTLLTQSELREIYSTDPFSYDFEHIISWDIPFTYPIPLPDISGHSIDGLRANAISITQDIISKVEATRPEGTPGYDEYVARQKIKINETYSDTISRLYAKREFLIDLRVRITGRMGLHAKNFTGEHIYAQSDRSPGQWFLILVDTYAAEDDFYELQIWTHNLLASITSAQIEIILKRCLPKLNKDLEITNLQLLAASKERDQQAQDSNSISFSLTPTLQLSTTQGPIATYETPRSTATKLLEAGRLLTALGEAAATRFFKLFAGGILYAPELGNSDLYHDSALSIPAELLLPRIPQDINDIAANYGELELPLRVHPDSGTYSLIKPPTSASSTNKIPVRPLVLDRVRNSYVSLPSSEFPTKLIFPIHPRDTSSTTSPLEPIPANPYTGVKLLPEIITTTPFPASTTSKSKDCIYCFPADSGLPPLYIVFSSPYPGATTRGQYSGRLYNPDKSGGPTEKLDWRAATITQAGIDLAKLHTSRFNHSDANKIMLDRLEKILQGSIEATDTDKRFYTHEIRELERYRRLGIADNINPSNDGEVWNNTHTATLEDYALSSDFTLLYTPEAIEAETLQIYREEK</sequence>
<evidence type="ECO:0000313" key="6">
    <source>
        <dbReference type="Proteomes" id="UP001424532"/>
    </source>
</evidence>
<accession>A0ABV0DCZ7</accession>
<keyword evidence="3" id="KW-0078">Bacteriocin</keyword>